<gene>
    <name evidence="10" type="ORF">ABS362_04000</name>
</gene>
<feature type="transmembrane region" description="Helical" evidence="7">
    <location>
        <begin position="263"/>
        <end position="288"/>
    </location>
</feature>
<evidence type="ECO:0000256" key="3">
    <source>
        <dbReference type="ARBA" id="ARBA00022475"/>
    </source>
</evidence>
<reference evidence="10 11" key="1">
    <citation type="submission" date="2024-06" db="EMBL/GenBank/DDBJ databases">
        <title>Pontibacter populi HYL7-15.</title>
        <authorList>
            <person name="Kim M.K."/>
        </authorList>
    </citation>
    <scope>NUCLEOTIDE SEQUENCE [LARGE SCALE GENOMIC DNA]</scope>
    <source>
        <strain evidence="10 11">HYL7-15</strain>
    </source>
</reference>
<evidence type="ECO:0000256" key="6">
    <source>
        <dbReference type="ARBA" id="ARBA00023136"/>
    </source>
</evidence>
<comment type="caution">
    <text evidence="10">The sequence shown here is derived from an EMBL/GenBank/DDBJ whole genome shotgun (WGS) entry which is preliminary data.</text>
</comment>
<keyword evidence="11" id="KW-1185">Reference proteome</keyword>
<feature type="transmembrane region" description="Helical" evidence="7">
    <location>
        <begin position="308"/>
        <end position="332"/>
    </location>
</feature>
<feature type="transmembrane region" description="Helical" evidence="7">
    <location>
        <begin position="18"/>
        <end position="38"/>
    </location>
</feature>
<dbReference type="Pfam" id="PF12704">
    <property type="entry name" value="MacB_PCD"/>
    <property type="match status" value="1"/>
</dbReference>
<comment type="subcellular location">
    <subcellularLocation>
        <location evidence="1">Cell membrane</location>
        <topology evidence="1">Multi-pass membrane protein</topology>
    </subcellularLocation>
</comment>
<accession>A0ABV1RQN1</accession>
<keyword evidence="6 7" id="KW-0472">Membrane</keyword>
<evidence type="ECO:0000256" key="5">
    <source>
        <dbReference type="ARBA" id="ARBA00022989"/>
    </source>
</evidence>
<evidence type="ECO:0000259" key="8">
    <source>
        <dbReference type="Pfam" id="PF02687"/>
    </source>
</evidence>
<keyword evidence="4 7" id="KW-0812">Transmembrane</keyword>
<sequence length="403" mass="45069">MLLLIAWRNIWRNPTRSIVVIAAIAVGIWAIAITVGFINSLSDSYIRNSINYDYSHLQVHHPQFLQEPEARYSIRNSQSITDYLQHNPDVKAYSQRVLINGMIASTRASAGVQIYGINLPQEKAVTSIDSLLTEGNYFTEKPRNAILISRKLADKLKAELRTKLVLTFQDIEGNVTAGAFRVQGIFDSPSPRLNEGGVYVRQQDLNQLLGTDTLTHEIAVLLHTNAKVPAVAKELRRRNLTTEIKTWEELSPELELIQEQSNLTMAILLVILMVALAFGIVNTMLMAVLERERELGMLMAIGMNRQRIFSMILMETIFLSLVGGPVGCLLGYATVTWLGDTGIDLSAWTKGLQQYGYSTKFFPFLSLKEYILMVASVVLTAILAAMYPSYKAVKLNPVEAMRS</sequence>
<evidence type="ECO:0000313" key="10">
    <source>
        <dbReference type="EMBL" id="MER2996693.1"/>
    </source>
</evidence>
<proteinExistence type="inferred from homology"/>
<dbReference type="InterPro" id="IPR025857">
    <property type="entry name" value="MacB_PCD"/>
</dbReference>
<keyword evidence="3" id="KW-1003">Cell membrane</keyword>
<dbReference type="InterPro" id="IPR051447">
    <property type="entry name" value="Lipoprotein-release_system"/>
</dbReference>
<evidence type="ECO:0000256" key="1">
    <source>
        <dbReference type="ARBA" id="ARBA00004651"/>
    </source>
</evidence>
<evidence type="ECO:0000313" key="11">
    <source>
        <dbReference type="Proteomes" id="UP001476807"/>
    </source>
</evidence>
<feature type="transmembrane region" description="Helical" evidence="7">
    <location>
        <begin position="370"/>
        <end position="387"/>
    </location>
</feature>
<protein>
    <submittedName>
        <fullName evidence="10">FtsX-like permease family protein</fullName>
    </submittedName>
</protein>
<name>A0ABV1RQN1_9BACT</name>
<organism evidence="10 11">
    <name type="scientific">Pontibacter populi</name>
    <dbReference type="NCBI Taxonomy" id="890055"/>
    <lineage>
        <taxon>Bacteria</taxon>
        <taxon>Pseudomonadati</taxon>
        <taxon>Bacteroidota</taxon>
        <taxon>Cytophagia</taxon>
        <taxon>Cytophagales</taxon>
        <taxon>Hymenobacteraceae</taxon>
        <taxon>Pontibacter</taxon>
    </lineage>
</organism>
<keyword evidence="5 7" id="KW-1133">Transmembrane helix</keyword>
<dbReference type="InterPro" id="IPR003838">
    <property type="entry name" value="ABC3_permease_C"/>
</dbReference>
<evidence type="ECO:0000259" key="9">
    <source>
        <dbReference type="Pfam" id="PF12704"/>
    </source>
</evidence>
<dbReference type="RefSeq" id="WP_350411013.1">
    <property type="nucleotide sequence ID" value="NZ_JBEOKT010000003.1"/>
</dbReference>
<feature type="domain" description="MacB-like periplasmic core" evidence="9">
    <location>
        <begin position="17"/>
        <end position="237"/>
    </location>
</feature>
<dbReference type="Pfam" id="PF02687">
    <property type="entry name" value="FtsX"/>
    <property type="match status" value="1"/>
</dbReference>
<dbReference type="Proteomes" id="UP001476807">
    <property type="component" value="Unassembled WGS sequence"/>
</dbReference>
<evidence type="ECO:0000256" key="2">
    <source>
        <dbReference type="ARBA" id="ARBA00005236"/>
    </source>
</evidence>
<dbReference type="EMBL" id="JBEOKT010000003">
    <property type="protein sequence ID" value="MER2996693.1"/>
    <property type="molecule type" value="Genomic_DNA"/>
</dbReference>
<comment type="similarity">
    <text evidence="2">Belongs to the ABC-4 integral membrane protein family. LolC/E subfamily.</text>
</comment>
<evidence type="ECO:0000256" key="4">
    <source>
        <dbReference type="ARBA" id="ARBA00022692"/>
    </source>
</evidence>
<evidence type="ECO:0000256" key="7">
    <source>
        <dbReference type="SAM" id="Phobius"/>
    </source>
</evidence>
<dbReference type="PANTHER" id="PTHR30489">
    <property type="entry name" value="LIPOPROTEIN-RELEASING SYSTEM TRANSMEMBRANE PROTEIN LOLE"/>
    <property type="match status" value="1"/>
</dbReference>
<feature type="domain" description="ABC3 transporter permease C-terminal" evidence="8">
    <location>
        <begin position="267"/>
        <end position="397"/>
    </location>
</feature>
<dbReference type="PANTHER" id="PTHR30489:SF0">
    <property type="entry name" value="LIPOPROTEIN-RELEASING SYSTEM TRANSMEMBRANE PROTEIN LOLE"/>
    <property type="match status" value="1"/>
</dbReference>